<keyword evidence="9" id="KW-0378">Hydrolase</keyword>
<accession>A0A1H4BT23</accession>
<keyword evidence="8" id="KW-0645">Protease</keyword>
<protein>
    <recommendedName>
        <fullName evidence="5">Proline iminopeptidase</fullName>
        <ecNumber evidence="4">3.4.11.5</ecNumber>
    </recommendedName>
    <alternativeName>
        <fullName evidence="10">Prolyl aminopeptidase</fullName>
    </alternativeName>
</protein>
<dbReference type="PANTHER" id="PTHR43722:SF1">
    <property type="entry name" value="PROLINE IMINOPEPTIDASE"/>
    <property type="match status" value="1"/>
</dbReference>
<dbReference type="PRINTS" id="PR00793">
    <property type="entry name" value="PROAMNOPTASE"/>
</dbReference>
<dbReference type="Gene3D" id="3.40.50.1820">
    <property type="entry name" value="alpha/beta hydrolase"/>
    <property type="match status" value="1"/>
</dbReference>
<evidence type="ECO:0000256" key="1">
    <source>
        <dbReference type="ARBA" id="ARBA00001585"/>
    </source>
</evidence>
<keyword evidence="6" id="KW-0031">Aminopeptidase</keyword>
<evidence type="ECO:0000256" key="8">
    <source>
        <dbReference type="ARBA" id="ARBA00022670"/>
    </source>
</evidence>
<dbReference type="GO" id="GO:0006508">
    <property type="term" value="P:proteolysis"/>
    <property type="evidence" value="ECO:0007669"/>
    <property type="project" value="UniProtKB-KW"/>
</dbReference>
<comment type="similarity">
    <text evidence="3">Belongs to the peptidase S33 family.</text>
</comment>
<dbReference type="GO" id="GO:0004177">
    <property type="term" value="F:aminopeptidase activity"/>
    <property type="evidence" value="ECO:0007669"/>
    <property type="project" value="UniProtKB-KW"/>
</dbReference>
<evidence type="ECO:0000256" key="2">
    <source>
        <dbReference type="ARBA" id="ARBA00004496"/>
    </source>
</evidence>
<evidence type="ECO:0000256" key="5">
    <source>
        <dbReference type="ARBA" id="ARBA00021843"/>
    </source>
</evidence>
<organism evidence="14 15">
    <name type="scientific">Microbulbifer marinus</name>
    <dbReference type="NCBI Taxonomy" id="658218"/>
    <lineage>
        <taxon>Bacteria</taxon>
        <taxon>Pseudomonadati</taxon>
        <taxon>Pseudomonadota</taxon>
        <taxon>Gammaproteobacteria</taxon>
        <taxon>Cellvibrionales</taxon>
        <taxon>Microbulbiferaceae</taxon>
        <taxon>Microbulbifer</taxon>
    </lineage>
</organism>
<dbReference type="Pfam" id="PF08386">
    <property type="entry name" value="Abhydrolase_4"/>
    <property type="match status" value="1"/>
</dbReference>
<reference evidence="15" key="1">
    <citation type="submission" date="2016-10" db="EMBL/GenBank/DDBJ databases">
        <authorList>
            <person name="Varghese N."/>
            <person name="Submissions S."/>
        </authorList>
    </citation>
    <scope>NUCLEOTIDE SEQUENCE [LARGE SCALE GENOMIC DNA]</scope>
    <source>
        <strain evidence="15">CGMCC 1.10657</strain>
    </source>
</reference>
<evidence type="ECO:0000259" key="13">
    <source>
        <dbReference type="Pfam" id="PF08386"/>
    </source>
</evidence>
<evidence type="ECO:0000313" key="14">
    <source>
        <dbReference type="EMBL" id="SEA51326.1"/>
    </source>
</evidence>
<gene>
    <name evidence="14" type="ORF">SAMN05216562_3434</name>
</gene>
<dbReference type="Pfam" id="PF00561">
    <property type="entry name" value="Abhydrolase_1"/>
    <property type="match status" value="1"/>
</dbReference>
<proteinExistence type="inferred from homology"/>
<evidence type="ECO:0000259" key="12">
    <source>
        <dbReference type="Pfam" id="PF00561"/>
    </source>
</evidence>
<dbReference type="PANTHER" id="PTHR43722">
    <property type="entry name" value="PROLINE IMINOPEPTIDASE"/>
    <property type="match status" value="1"/>
</dbReference>
<dbReference type="Proteomes" id="UP000198658">
    <property type="component" value="Unassembled WGS sequence"/>
</dbReference>
<keyword evidence="11" id="KW-0732">Signal</keyword>
<dbReference type="AlphaFoldDB" id="A0A1H4BT23"/>
<evidence type="ECO:0000256" key="10">
    <source>
        <dbReference type="ARBA" id="ARBA00029605"/>
    </source>
</evidence>
<name>A0A1H4BT23_9GAMM</name>
<dbReference type="InterPro" id="IPR029058">
    <property type="entry name" value="AB_hydrolase_fold"/>
</dbReference>
<dbReference type="InterPro" id="IPR002410">
    <property type="entry name" value="Peptidase_S33"/>
</dbReference>
<keyword evidence="7" id="KW-0963">Cytoplasm</keyword>
<comment type="subcellular location">
    <subcellularLocation>
        <location evidence="2">Cytoplasm</location>
    </subcellularLocation>
</comment>
<comment type="catalytic activity">
    <reaction evidence="1">
        <text>Release of N-terminal proline from a peptide.</text>
        <dbReference type="EC" id="3.4.11.5"/>
    </reaction>
</comment>
<feature type="chain" id="PRO_5011679364" description="Proline iminopeptidase" evidence="11">
    <location>
        <begin position="26"/>
        <end position="481"/>
    </location>
</feature>
<feature type="domain" description="Peptidase S33 tripeptidyl aminopeptidase-like C-terminal" evidence="13">
    <location>
        <begin position="359"/>
        <end position="443"/>
    </location>
</feature>
<evidence type="ECO:0000256" key="7">
    <source>
        <dbReference type="ARBA" id="ARBA00022490"/>
    </source>
</evidence>
<dbReference type="InterPro" id="IPR005944">
    <property type="entry name" value="Pro_iminopeptidase"/>
</dbReference>
<dbReference type="InterPro" id="IPR000073">
    <property type="entry name" value="AB_hydrolase_1"/>
</dbReference>
<dbReference type="EMBL" id="FNQO01000009">
    <property type="protein sequence ID" value="SEA51326.1"/>
    <property type="molecule type" value="Genomic_DNA"/>
</dbReference>
<dbReference type="InterPro" id="IPR013595">
    <property type="entry name" value="Pept_S33_TAP-like_C"/>
</dbReference>
<evidence type="ECO:0000256" key="6">
    <source>
        <dbReference type="ARBA" id="ARBA00022438"/>
    </source>
</evidence>
<keyword evidence="15" id="KW-1185">Reference proteome</keyword>
<dbReference type="STRING" id="658218.SAMN05216562_3434"/>
<evidence type="ECO:0000256" key="11">
    <source>
        <dbReference type="SAM" id="SignalP"/>
    </source>
</evidence>
<evidence type="ECO:0000256" key="4">
    <source>
        <dbReference type="ARBA" id="ARBA00012568"/>
    </source>
</evidence>
<sequence length="481" mass="51999">MVWMRRLLFVAVLSCGLGVPGSVVGQDEPVSSTCYLDGWGDSLLCYRISVGADANAIELSVTVAPAVNDAGREPLYLLAGGPGQAASDLAPLLNAFRRINRERDIVMVDRRGAGLSAAFRCGFEREMPADLQSFSRQLAQCYLRRPQFAEALSSRQAVEDLERVRKTLGHHRIALWGGSWGTRTALLYQQWYPEALSALVLDAVAPIDTKVFLTATAAERAMQRLERDCARDAICAGFGDWRSELDQLLANWSGERAAQFPDPVTGVRGAQPVPRWVLANSIRTALYDPAAAAQLPYAVHQASRGNYLPLSGISGLFLNTTDSMAMGLTFSVACAEELNRITADEVAADSTGSFLGSAFFDLFYSGCQAWPVSAKPYSAPEERAHPVLLISGEADPITPPDYAERQLVYLSNKQHLIVPGGGHINSGRGCIPDLIARFLNAPQDSLDQGCVAEIRRPPFMVDAFGPALGKGVGVERQGGQR</sequence>
<feature type="signal peptide" evidence="11">
    <location>
        <begin position="1"/>
        <end position="25"/>
    </location>
</feature>
<dbReference type="GO" id="GO:0005737">
    <property type="term" value="C:cytoplasm"/>
    <property type="evidence" value="ECO:0007669"/>
    <property type="project" value="UniProtKB-SubCell"/>
</dbReference>
<evidence type="ECO:0000256" key="3">
    <source>
        <dbReference type="ARBA" id="ARBA00010088"/>
    </source>
</evidence>
<evidence type="ECO:0000256" key="9">
    <source>
        <dbReference type="ARBA" id="ARBA00022801"/>
    </source>
</evidence>
<feature type="domain" description="AB hydrolase-1" evidence="12">
    <location>
        <begin position="74"/>
        <end position="214"/>
    </location>
</feature>
<dbReference type="EC" id="3.4.11.5" evidence="4"/>
<dbReference type="SUPFAM" id="SSF53474">
    <property type="entry name" value="alpha/beta-Hydrolases"/>
    <property type="match status" value="1"/>
</dbReference>
<evidence type="ECO:0000313" key="15">
    <source>
        <dbReference type="Proteomes" id="UP000198658"/>
    </source>
</evidence>